<dbReference type="GO" id="GO:0016757">
    <property type="term" value="F:glycosyltransferase activity"/>
    <property type="evidence" value="ECO:0007669"/>
    <property type="project" value="InterPro"/>
</dbReference>
<proteinExistence type="predicted"/>
<dbReference type="SUPFAM" id="SSF53756">
    <property type="entry name" value="UDP-Glycosyltransferase/glycogen phosphorylase"/>
    <property type="match status" value="1"/>
</dbReference>
<dbReference type="EMBL" id="UGQU01000002">
    <property type="protein sequence ID" value="STZ62902.1"/>
    <property type="molecule type" value="Genomic_DNA"/>
</dbReference>
<protein>
    <submittedName>
        <fullName evidence="2">Putative glycosyl transferase</fullName>
    </submittedName>
</protein>
<evidence type="ECO:0000313" key="3">
    <source>
        <dbReference type="Proteomes" id="UP000254437"/>
    </source>
</evidence>
<dbReference type="Pfam" id="PF00534">
    <property type="entry name" value="Glycos_transf_1"/>
    <property type="match status" value="1"/>
</dbReference>
<name>A0A378TSQ7_MORLA</name>
<keyword evidence="2" id="KW-0808">Transferase</keyword>
<dbReference type="RefSeq" id="WP_115006729.1">
    <property type="nucleotide sequence ID" value="NZ_UGQU01000002.1"/>
</dbReference>
<evidence type="ECO:0000313" key="2">
    <source>
        <dbReference type="EMBL" id="STZ62902.1"/>
    </source>
</evidence>
<accession>A0A378TSQ7</accession>
<reference evidence="2 3" key="1">
    <citation type="submission" date="2018-06" db="EMBL/GenBank/DDBJ databases">
        <authorList>
            <consortium name="Pathogen Informatics"/>
            <person name="Doyle S."/>
        </authorList>
    </citation>
    <scope>NUCLEOTIDE SEQUENCE [LARGE SCALE GENOMIC DNA]</scope>
    <source>
        <strain evidence="2 3">NCTC10359</strain>
    </source>
</reference>
<feature type="domain" description="Glycosyl transferase family 1" evidence="1">
    <location>
        <begin position="250"/>
        <end position="405"/>
    </location>
</feature>
<gene>
    <name evidence="2" type="ORF">NCTC10359_01307</name>
</gene>
<dbReference type="Proteomes" id="UP000254437">
    <property type="component" value="Unassembled WGS sequence"/>
</dbReference>
<organism evidence="2 3">
    <name type="scientific">Moraxella lacunata</name>
    <dbReference type="NCBI Taxonomy" id="477"/>
    <lineage>
        <taxon>Bacteria</taxon>
        <taxon>Pseudomonadati</taxon>
        <taxon>Pseudomonadota</taxon>
        <taxon>Gammaproteobacteria</taxon>
        <taxon>Moraxellales</taxon>
        <taxon>Moraxellaceae</taxon>
        <taxon>Moraxella</taxon>
    </lineage>
</organism>
<sequence length="469" mass="54263">MVLINKMMSILFPLKEVKKHIEVDDFKMAYQHYLHYLYFGGEYNSGVEQLLLGNISDSMPSKIAVSSWDFSHNAVGRATTLFNLYQYTQYDVDLIGCMIQNNKKNHKKVWQPLNDSQIIYNFFEVNQSKIDDLLPKAVDFVIKNPYNVVHLSKPRITNIILGILYRHIWGAKIILDIDDEELSFLKEKKSNFEYSNNVKDDYWTNYSVSLYDIFDVITVSNPALQDKYGGIVIPHIRNEKIFYPNPSLKAKSREKYGISQTDKVILFFGTPKRHKGLLETAKVISQIGHQELLFLIVGDFPELALKEELLAIDNVRYMFLPNQPYDQAKNIVAMGDVCVLMQDESSEIAKYQLPAKLIDAMAMGLTIFLQKTPATKHLIPTPNIYFVNQENLVKYLKDYLQQDNTTQNSTIQYQYFLENFSAKTYSLVVDKIINDLNISSYDPKKSFDFIRELSNIGSVKKFLENFGKK</sequence>
<dbReference type="Gene3D" id="3.40.50.2000">
    <property type="entry name" value="Glycogen Phosphorylase B"/>
    <property type="match status" value="2"/>
</dbReference>
<evidence type="ECO:0000259" key="1">
    <source>
        <dbReference type="Pfam" id="PF00534"/>
    </source>
</evidence>
<dbReference type="InterPro" id="IPR001296">
    <property type="entry name" value="Glyco_trans_1"/>
</dbReference>
<dbReference type="AlphaFoldDB" id="A0A378TSQ7"/>